<dbReference type="Proteomes" id="UP000002296">
    <property type="component" value="Unassembled WGS sequence"/>
</dbReference>
<feature type="domain" description="Pseudouridine synthase RsuA/RluA-like" evidence="9">
    <location>
        <begin position="208"/>
        <end position="364"/>
    </location>
</feature>
<protein>
    <recommendedName>
        <fullName evidence="6">Pseudouridylate synthase RPUSD4, mitochondrial</fullName>
    </recommendedName>
    <alternativeName>
        <fullName evidence="7">RNA pseudouridylate synthase domain-containing protein 4</fullName>
    </alternativeName>
</protein>
<keyword evidence="8" id="KW-0812">Transmembrane</keyword>
<organism evidence="10 11">
    <name type="scientific">Trypanosoma cruzi (strain CL Brener)</name>
    <dbReference type="NCBI Taxonomy" id="353153"/>
    <lineage>
        <taxon>Eukaryota</taxon>
        <taxon>Discoba</taxon>
        <taxon>Euglenozoa</taxon>
        <taxon>Kinetoplastea</taxon>
        <taxon>Metakinetoplastina</taxon>
        <taxon>Trypanosomatida</taxon>
        <taxon>Trypanosomatidae</taxon>
        <taxon>Trypanosoma</taxon>
        <taxon>Schizotrypanum</taxon>
    </lineage>
</organism>
<evidence type="ECO:0000313" key="11">
    <source>
        <dbReference type="Proteomes" id="UP000002296"/>
    </source>
</evidence>
<dbReference type="Gene3D" id="3.30.2350.10">
    <property type="entry name" value="Pseudouridine synthase"/>
    <property type="match status" value="1"/>
</dbReference>
<keyword evidence="11" id="KW-1185">Reference proteome</keyword>
<dbReference type="InterPro" id="IPR006145">
    <property type="entry name" value="PsdUridine_synth_RsuA/RluA"/>
</dbReference>
<keyword evidence="4" id="KW-0413">Isomerase</keyword>
<dbReference type="GeneID" id="3545902"/>
<dbReference type="PANTHER" id="PTHR21600">
    <property type="entry name" value="MITOCHONDRIAL RNA PSEUDOURIDINE SYNTHASE"/>
    <property type="match status" value="1"/>
</dbReference>
<evidence type="ECO:0000256" key="7">
    <source>
        <dbReference type="ARBA" id="ARBA00041563"/>
    </source>
</evidence>
<evidence type="ECO:0000256" key="1">
    <source>
        <dbReference type="ARBA" id="ARBA00001166"/>
    </source>
</evidence>
<dbReference type="OMA" id="GESAFPQ"/>
<sequence length="448" mass="51492">MNLFCAQLFEFYNYLPYFFSYSLYIYIICCIASCCGIIGLYMLRVIVRRLAWRPAAIQHLPDLGSKDAPKKTEDTQRQYRPLSLRARQALAEKSDEVQYHVITQDWFGQRVDTFLTQHHPEWSYETMKTLVQQGHIYRYRKNGKKRFTRITDRLEFDELLVVPTPVFYERQLAPPTGVLQESNKPTHFKLSSQVREMAHNMVLFKNEHVIVINKPHGVPMMPTSDPQEMNIAAMLSAWKYTNSTKPIVCHNLDKETSGCVVLARSKNAHRMLARMFVKRVVPNSVYWGFCVGKPSVNFGRIRMHFEMTRGTKGDIIVARPSPTKTSKVGIAEFVVNASALEFGSFISFYPLTTRRHQERIMAAHALRSPLLGDAKYGGESAFPSSMSLFWDPEDKGLPLHLHHRKIQLPYKNSTGEFVCVTAPLPIHMEKTFKKLGWPCDVDDPLIPG</sequence>
<accession>Q4DJ27</accession>
<dbReference type="AlphaFoldDB" id="Q4DJ27"/>
<evidence type="ECO:0000256" key="5">
    <source>
        <dbReference type="ARBA" id="ARBA00036943"/>
    </source>
</evidence>
<dbReference type="STRING" id="353153.Q4DJ27"/>
<evidence type="ECO:0000256" key="3">
    <source>
        <dbReference type="ARBA" id="ARBA00010876"/>
    </source>
</evidence>
<comment type="similarity">
    <text evidence="3">Belongs to the pseudouridine synthase RluA family.</text>
</comment>
<proteinExistence type="inferred from homology"/>
<evidence type="ECO:0000256" key="8">
    <source>
        <dbReference type="SAM" id="Phobius"/>
    </source>
</evidence>
<comment type="catalytic activity">
    <reaction evidence="5">
        <text>a uridine in tRNA = a pseudouridine in tRNA</text>
        <dbReference type="Rhea" id="RHEA:54572"/>
        <dbReference type="Rhea" id="RHEA-COMP:13339"/>
        <dbReference type="Rhea" id="RHEA-COMP:13934"/>
        <dbReference type="ChEBI" id="CHEBI:65314"/>
        <dbReference type="ChEBI" id="CHEBI:65315"/>
    </reaction>
</comment>
<dbReference type="CDD" id="cd02869">
    <property type="entry name" value="PseudoU_synth_RluA_like"/>
    <property type="match status" value="1"/>
</dbReference>
<evidence type="ECO:0000313" key="10">
    <source>
        <dbReference type="EMBL" id="EAN92518.1"/>
    </source>
</evidence>
<comment type="catalytic activity">
    <reaction evidence="2">
        <text>uridine in 5S rRNA = pseudouridine in 5S rRNA</text>
        <dbReference type="Rhea" id="RHEA:47036"/>
        <dbReference type="Rhea" id="RHEA-COMP:11730"/>
        <dbReference type="Rhea" id="RHEA-COMP:11731"/>
        <dbReference type="ChEBI" id="CHEBI:65314"/>
        <dbReference type="ChEBI" id="CHEBI:65315"/>
    </reaction>
</comment>
<dbReference type="InParanoid" id="Q4DJ27"/>
<dbReference type="InterPro" id="IPR050188">
    <property type="entry name" value="RluA_PseudoU_synthase"/>
</dbReference>
<evidence type="ECO:0000259" key="9">
    <source>
        <dbReference type="Pfam" id="PF00849"/>
    </source>
</evidence>
<dbReference type="GO" id="GO:0009982">
    <property type="term" value="F:pseudouridine synthase activity"/>
    <property type="evidence" value="ECO:0007669"/>
    <property type="project" value="InterPro"/>
</dbReference>
<dbReference type="InterPro" id="IPR020103">
    <property type="entry name" value="PsdUridine_synth_cat_dom_sf"/>
</dbReference>
<dbReference type="RefSeq" id="XP_814369.1">
    <property type="nucleotide sequence ID" value="XM_809276.1"/>
</dbReference>
<dbReference type="Pfam" id="PF00849">
    <property type="entry name" value="PseudoU_synth_2"/>
    <property type="match status" value="1"/>
</dbReference>
<comment type="catalytic activity">
    <reaction evidence="1">
        <text>a uridine in mRNA = a pseudouridine in mRNA</text>
        <dbReference type="Rhea" id="RHEA:56644"/>
        <dbReference type="Rhea" id="RHEA-COMP:14658"/>
        <dbReference type="Rhea" id="RHEA-COMP:14659"/>
        <dbReference type="ChEBI" id="CHEBI:65314"/>
        <dbReference type="ChEBI" id="CHEBI:65315"/>
    </reaction>
</comment>
<evidence type="ECO:0000256" key="2">
    <source>
        <dbReference type="ARBA" id="ARBA00001896"/>
    </source>
</evidence>
<dbReference type="PANTHER" id="PTHR21600:SF83">
    <property type="entry name" value="PSEUDOURIDYLATE SYNTHASE RPUSD4, MITOCHONDRIAL"/>
    <property type="match status" value="1"/>
</dbReference>
<dbReference type="GO" id="GO:0001522">
    <property type="term" value="P:pseudouridine synthesis"/>
    <property type="evidence" value="ECO:0007669"/>
    <property type="project" value="InterPro"/>
</dbReference>
<dbReference type="EMBL" id="AAHK01000428">
    <property type="protein sequence ID" value="EAN92518.1"/>
    <property type="molecule type" value="Genomic_DNA"/>
</dbReference>
<feature type="transmembrane region" description="Helical" evidence="8">
    <location>
        <begin position="23"/>
        <end position="43"/>
    </location>
</feature>
<dbReference type="GO" id="GO:0003723">
    <property type="term" value="F:RNA binding"/>
    <property type="evidence" value="ECO:0007669"/>
    <property type="project" value="InterPro"/>
</dbReference>
<keyword evidence="8" id="KW-0472">Membrane</keyword>
<evidence type="ECO:0000256" key="4">
    <source>
        <dbReference type="ARBA" id="ARBA00023235"/>
    </source>
</evidence>
<keyword evidence="8" id="KW-1133">Transmembrane helix</keyword>
<gene>
    <name evidence="10" type="ORF">Tc00.1047053504797.30</name>
</gene>
<reference evidence="10 11" key="1">
    <citation type="journal article" date="2005" name="Science">
        <title>The genome sequence of Trypanosoma cruzi, etiologic agent of Chagas disease.</title>
        <authorList>
            <person name="El-Sayed N.M."/>
            <person name="Myler P.J."/>
            <person name="Bartholomeu D.C."/>
            <person name="Nilsson D."/>
            <person name="Aggarwal G."/>
            <person name="Tran A.N."/>
            <person name="Ghedin E."/>
            <person name="Worthey E.A."/>
            <person name="Delcher A.L."/>
            <person name="Blandin G."/>
            <person name="Westenberger S.J."/>
            <person name="Caler E."/>
            <person name="Cerqueira G.C."/>
            <person name="Branche C."/>
            <person name="Haas B."/>
            <person name="Anupama A."/>
            <person name="Arner E."/>
            <person name="Aslund L."/>
            <person name="Attipoe P."/>
            <person name="Bontempi E."/>
            <person name="Bringaud F."/>
            <person name="Burton P."/>
            <person name="Cadag E."/>
            <person name="Campbell D.A."/>
            <person name="Carrington M."/>
            <person name="Crabtree J."/>
            <person name="Darban H."/>
            <person name="da Silveira J.F."/>
            <person name="de Jong P."/>
            <person name="Edwards K."/>
            <person name="Englund P.T."/>
            <person name="Fazelina G."/>
            <person name="Feldblyum T."/>
            <person name="Ferella M."/>
            <person name="Frasch A.C."/>
            <person name="Gull K."/>
            <person name="Horn D."/>
            <person name="Hou L."/>
            <person name="Huang Y."/>
            <person name="Kindlund E."/>
            <person name="Klingbeil M."/>
            <person name="Kluge S."/>
            <person name="Koo H."/>
            <person name="Lacerda D."/>
            <person name="Levin M.J."/>
            <person name="Lorenzi H."/>
            <person name="Louie T."/>
            <person name="Machado C.R."/>
            <person name="McCulloch R."/>
            <person name="McKenna A."/>
            <person name="Mizuno Y."/>
            <person name="Mottram J.C."/>
            <person name="Nelson S."/>
            <person name="Ochaya S."/>
            <person name="Osoegawa K."/>
            <person name="Pai G."/>
            <person name="Parsons M."/>
            <person name="Pentony M."/>
            <person name="Pettersson U."/>
            <person name="Pop M."/>
            <person name="Ramirez J.L."/>
            <person name="Rinta J."/>
            <person name="Robertson L."/>
            <person name="Salzberg S.L."/>
            <person name="Sanchez D.O."/>
            <person name="Seyler A."/>
            <person name="Sharma R."/>
            <person name="Shetty J."/>
            <person name="Simpson A.J."/>
            <person name="Sisk E."/>
            <person name="Tammi M.T."/>
            <person name="Tarleton R."/>
            <person name="Teixeira S."/>
            <person name="Van Aken S."/>
            <person name="Vogt C."/>
            <person name="Ward P.N."/>
            <person name="Wickstead B."/>
            <person name="Wortman J."/>
            <person name="White O."/>
            <person name="Fraser C.M."/>
            <person name="Stuart K.D."/>
            <person name="Andersson B."/>
        </authorList>
    </citation>
    <scope>NUCLEOTIDE SEQUENCE [LARGE SCALE GENOMIC DNA]</scope>
    <source>
        <strain evidence="10 11">CL Brener</strain>
    </source>
</reference>
<name>Q4DJ27_TRYCC</name>
<evidence type="ECO:0000256" key="6">
    <source>
        <dbReference type="ARBA" id="ARBA00039953"/>
    </source>
</evidence>
<dbReference type="SUPFAM" id="SSF55120">
    <property type="entry name" value="Pseudouridine synthase"/>
    <property type="match status" value="1"/>
</dbReference>
<dbReference type="PaxDb" id="353153-Q4DJ27"/>
<comment type="caution">
    <text evidence="10">The sequence shown here is derived from an EMBL/GenBank/DDBJ whole genome shotgun (WGS) entry which is preliminary data.</text>
</comment>
<dbReference type="SMR" id="Q4DJ27"/>
<dbReference type="KEGG" id="tcr:504797.30"/>
<dbReference type="eggNOG" id="KOG1919">
    <property type="taxonomic scope" value="Eukaryota"/>
</dbReference>